<keyword evidence="9 10" id="KW-0998">Cell outer membrane</keyword>
<evidence type="ECO:0000259" key="14">
    <source>
        <dbReference type="Pfam" id="PF07715"/>
    </source>
</evidence>
<evidence type="ECO:0000313" key="15">
    <source>
        <dbReference type="EMBL" id="PQA56179.1"/>
    </source>
</evidence>
<name>A0A2S7IIP1_9BACT</name>
<feature type="domain" description="TonB-dependent receptor plug" evidence="14">
    <location>
        <begin position="120"/>
        <end position="227"/>
    </location>
</feature>
<organism evidence="15 16">
    <name type="scientific">Siphonobacter curvatus</name>
    <dbReference type="NCBI Taxonomy" id="2094562"/>
    <lineage>
        <taxon>Bacteria</taxon>
        <taxon>Pseudomonadati</taxon>
        <taxon>Bacteroidota</taxon>
        <taxon>Cytophagia</taxon>
        <taxon>Cytophagales</taxon>
        <taxon>Cytophagaceae</taxon>
        <taxon>Siphonobacter</taxon>
    </lineage>
</organism>
<dbReference type="InterPro" id="IPR036942">
    <property type="entry name" value="Beta-barrel_TonB_sf"/>
</dbReference>
<reference evidence="16" key="1">
    <citation type="submission" date="2018-02" db="EMBL/GenBank/DDBJ databases">
        <title>Genome sequencing of Solimonas sp. HR-BB.</title>
        <authorList>
            <person name="Lee Y."/>
            <person name="Jeon C.O."/>
        </authorList>
    </citation>
    <scope>NUCLEOTIDE SEQUENCE [LARGE SCALE GENOMIC DNA]</scope>
    <source>
        <strain evidence="16">HR-U</strain>
    </source>
</reference>
<keyword evidence="8 15" id="KW-0675">Receptor</keyword>
<dbReference type="InterPro" id="IPR000531">
    <property type="entry name" value="Beta-barrel_TonB"/>
</dbReference>
<evidence type="ECO:0000256" key="10">
    <source>
        <dbReference type="PROSITE-ProRule" id="PRU01360"/>
    </source>
</evidence>
<protein>
    <submittedName>
        <fullName evidence="15">TonB-dependent receptor</fullName>
    </submittedName>
</protein>
<evidence type="ECO:0000256" key="2">
    <source>
        <dbReference type="ARBA" id="ARBA00022448"/>
    </source>
</evidence>
<feature type="signal peptide" evidence="12">
    <location>
        <begin position="1"/>
        <end position="22"/>
    </location>
</feature>
<dbReference type="InterPro" id="IPR037066">
    <property type="entry name" value="Plug_dom_sf"/>
</dbReference>
<dbReference type="GO" id="GO:0044718">
    <property type="term" value="P:siderophore transmembrane transport"/>
    <property type="evidence" value="ECO:0007669"/>
    <property type="project" value="TreeGrafter"/>
</dbReference>
<accession>A0A2S7IIP1</accession>
<sequence length="1006" mass="109507">MNRTCILFWIVLLGLGSLAAYSQTSLTGKVTDAATQQPLAGVSISLVGTVTGTITDAKGNFTLNTSTTPPLQLRISSVGYATQVLDVSANQTHLTITLHEQAYLGEEVVVSASRVEENVLQSPVSIEKMDIRSIQSTPAASFYDALRNLKGVDVATQSLTFTSVNTRGFAGNGNTRVVQMVDGMDNQAPGLNFAVGNIVGISELDLESVELLPGAASALYGPNATNGLLLMNSKSPFQYQGLSAYVKGGVMHASNRSEATTPFYDASIRFAKAFNNKVAFKLNVSYLAAKDWQATDTRDQSFGLAADNPLYPGFDRIPATNPNYNGVNVYGDENSSNVSLASFRPVFAQFMQLPAAQLNAIDPRLTQIVNGIKAISAGTGLPASTIINGILLPDQLVARTGYTERDLVDYRTKSLKVSGALHYRLSDKVEAIVQANWGLGTTVYTSSDRYYIKDFTLGQYKLELKGDHFFVRAYTTQERSGDAYASGILASYINEAWKPSLNSAALASSWYPQYAFTYGGGALQLFNQALQAALAAGQTPQAAYAAAQGAVSANAGLLNGLARSAADAGRLQPGTAEFNAVADRVKGNPIPQGARFLDRTNLYHAEGMYNFKKLLDPKIAEVLVGGNYRVYDLNSGGTLFLQKPGGGEYNIKEWGGYVQAVRSFADVFKLTGSIRYDKNENFKGQWSPRLSGVLTLAKTHNIRASYQTGFRIPTTQNQYISLASPVSLLLGGLQVVRDAYNLNSYADQLYAYDDTYLSNTSDRSKWNKIRLTEFKPERVLTYEIGYKGLIAEKLLIDAYYYHSVFQNYIGGLVFINPDNPKTLGTGGPLTVSSPYNYEKNIRYQGFGLGLDYLLPKGFIISGNVSNTTLNTGGVGLFDGKRNRNVLDDGFKVGFNTPKYRYNASVAKRISARSNWGFAVTYRYQDAFNWMELLLPARARTTENHPQVLIPAYGTLDAQVSLKIPSVKSILKVGASNVLNKAYTTAWGNPQIGGMYYVSLNFDELLH</sequence>
<dbReference type="Pfam" id="PF13715">
    <property type="entry name" value="CarbopepD_reg_2"/>
    <property type="match status" value="1"/>
</dbReference>
<dbReference type="Gene3D" id="2.60.40.1120">
    <property type="entry name" value="Carboxypeptidase-like, regulatory domain"/>
    <property type="match status" value="1"/>
</dbReference>
<feature type="chain" id="PRO_5015764688" evidence="12">
    <location>
        <begin position="23"/>
        <end position="1006"/>
    </location>
</feature>
<evidence type="ECO:0000256" key="9">
    <source>
        <dbReference type="ARBA" id="ARBA00023237"/>
    </source>
</evidence>
<keyword evidence="3 10" id="KW-1134">Transmembrane beta strand</keyword>
<dbReference type="PANTHER" id="PTHR30069:SF29">
    <property type="entry name" value="HEMOGLOBIN AND HEMOGLOBIN-HAPTOGLOBIN-BINDING PROTEIN 1-RELATED"/>
    <property type="match status" value="1"/>
</dbReference>
<comment type="similarity">
    <text evidence="10 11">Belongs to the TonB-dependent receptor family.</text>
</comment>
<keyword evidence="7 10" id="KW-0472">Membrane</keyword>
<dbReference type="SUPFAM" id="SSF56935">
    <property type="entry name" value="Porins"/>
    <property type="match status" value="1"/>
</dbReference>
<feature type="domain" description="TonB-dependent receptor-like beta-barrel" evidence="13">
    <location>
        <begin position="574"/>
        <end position="976"/>
    </location>
</feature>
<evidence type="ECO:0000256" key="12">
    <source>
        <dbReference type="SAM" id="SignalP"/>
    </source>
</evidence>
<dbReference type="Proteomes" id="UP000239590">
    <property type="component" value="Unassembled WGS sequence"/>
</dbReference>
<evidence type="ECO:0000256" key="5">
    <source>
        <dbReference type="ARBA" id="ARBA00022729"/>
    </source>
</evidence>
<dbReference type="RefSeq" id="WP_104714728.1">
    <property type="nucleotide sequence ID" value="NZ_PTRA01000003.1"/>
</dbReference>
<evidence type="ECO:0000256" key="8">
    <source>
        <dbReference type="ARBA" id="ARBA00023170"/>
    </source>
</evidence>
<dbReference type="Gene3D" id="2.40.170.20">
    <property type="entry name" value="TonB-dependent receptor, beta-barrel domain"/>
    <property type="match status" value="1"/>
</dbReference>
<keyword evidence="6 11" id="KW-0798">TonB box</keyword>
<dbReference type="Pfam" id="PF07715">
    <property type="entry name" value="Plug"/>
    <property type="match status" value="1"/>
</dbReference>
<dbReference type="InterPro" id="IPR039426">
    <property type="entry name" value="TonB-dep_rcpt-like"/>
</dbReference>
<dbReference type="PANTHER" id="PTHR30069">
    <property type="entry name" value="TONB-DEPENDENT OUTER MEMBRANE RECEPTOR"/>
    <property type="match status" value="1"/>
</dbReference>
<keyword evidence="2 10" id="KW-0813">Transport</keyword>
<keyword evidence="16" id="KW-1185">Reference proteome</keyword>
<proteinExistence type="inferred from homology"/>
<dbReference type="OrthoDB" id="1109208at2"/>
<keyword evidence="5 12" id="KW-0732">Signal</keyword>
<dbReference type="SUPFAM" id="SSF49464">
    <property type="entry name" value="Carboxypeptidase regulatory domain-like"/>
    <property type="match status" value="1"/>
</dbReference>
<comment type="caution">
    <text evidence="15">The sequence shown here is derived from an EMBL/GenBank/DDBJ whole genome shotgun (WGS) entry which is preliminary data.</text>
</comment>
<comment type="subcellular location">
    <subcellularLocation>
        <location evidence="1 10">Cell outer membrane</location>
        <topology evidence="1 10">Multi-pass membrane protein</topology>
    </subcellularLocation>
</comment>
<evidence type="ECO:0000256" key="7">
    <source>
        <dbReference type="ARBA" id="ARBA00023136"/>
    </source>
</evidence>
<dbReference type="GO" id="GO:0009279">
    <property type="term" value="C:cell outer membrane"/>
    <property type="evidence" value="ECO:0007669"/>
    <property type="project" value="UniProtKB-SubCell"/>
</dbReference>
<evidence type="ECO:0000313" key="16">
    <source>
        <dbReference type="Proteomes" id="UP000239590"/>
    </source>
</evidence>
<keyword evidence="4 10" id="KW-0812">Transmembrane</keyword>
<dbReference type="AlphaFoldDB" id="A0A2S7IIP1"/>
<evidence type="ECO:0000256" key="1">
    <source>
        <dbReference type="ARBA" id="ARBA00004571"/>
    </source>
</evidence>
<dbReference type="Gene3D" id="2.170.130.10">
    <property type="entry name" value="TonB-dependent receptor, plug domain"/>
    <property type="match status" value="1"/>
</dbReference>
<evidence type="ECO:0000259" key="13">
    <source>
        <dbReference type="Pfam" id="PF00593"/>
    </source>
</evidence>
<dbReference type="EMBL" id="PTRA01000003">
    <property type="protein sequence ID" value="PQA56179.1"/>
    <property type="molecule type" value="Genomic_DNA"/>
</dbReference>
<evidence type="ECO:0000256" key="4">
    <source>
        <dbReference type="ARBA" id="ARBA00022692"/>
    </source>
</evidence>
<dbReference type="Pfam" id="PF00593">
    <property type="entry name" value="TonB_dep_Rec_b-barrel"/>
    <property type="match status" value="1"/>
</dbReference>
<dbReference type="PROSITE" id="PS52016">
    <property type="entry name" value="TONB_DEPENDENT_REC_3"/>
    <property type="match status" value="1"/>
</dbReference>
<evidence type="ECO:0000256" key="6">
    <source>
        <dbReference type="ARBA" id="ARBA00023077"/>
    </source>
</evidence>
<dbReference type="GO" id="GO:0015344">
    <property type="term" value="F:siderophore uptake transmembrane transporter activity"/>
    <property type="evidence" value="ECO:0007669"/>
    <property type="project" value="TreeGrafter"/>
</dbReference>
<dbReference type="InterPro" id="IPR008969">
    <property type="entry name" value="CarboxyPept-like_regulatory"/>
</dbReference>
<evidence type="ECO:0000256" key="3">
    <source>
        <dbReference type="ARBA" id="ARBA00022452"/>
    </source>
</evidence>
<gene>
    <name evidence="15" type="ORF">C5O19_17655</name>
</gene>
<evidence type="ECO:0000256" key="11">
    <source>
        <dbReference type="RuleBase" id="RU003357"/>
    </source>
</evidence>
<dbReference type="InterPro" id="IPR012910">
    <property type="entry name" value="Plug_dom"/>
</dbReference>